<proteinExistence type="predicted"/>
<name>A0A8J2JY01_9HEXA</name>
<dbReference type="Proteomes" id="UP000708208">
    <property type="component" value="Unassembled WGS sequence"/>
</dbReference>
<dbReference type="AlphaFoldDB" id="A0A8J2JY01"/>
<organism evidence="1 2">
    <name type="scientific">Allacma fusca</name>
    <dbReference type="NCBI Taxonomy" id="39272"/>
    <lineage>
        <taxon>Eukaryota</taxon>
        <taxon>Metazoa</taxon>
        <taxon>Ecdysozoa</taxon>
        <taxon>Arthropoda</taxon>
        <taxon>Hexapoda</taxon>
        <taxon>Collembola</taxon>
        <taxon>Symphypleona</taxon>
        <taxon>Sminthuridae</taxon>
        <taxon>Allacma</taxon>
    </lineage>
</organism>
<comment type="caution">
    <text evidence="1">The sequence shown here is derived from an EMBL/GenBank/DDBJ whole genome shotgun (WGS) entry which is preliminary data.</text>
</comment>
<reference evidence="1" key="1">
    <citation type="submission" date="2021-06" db="EMBL/GenBank/DDBJ databases">
        <authorList>
            <person name="Hodson N. C."/>
            <person name="Mongue J. A."/>
            <person name="Jaron S. K."/>
        </authorList>
    </citation>
    <scope>NUCLEOTIDE SEQUENCE</scope>
</reference>
<evidence type="ECO:0000313" key="2">
    <source>
        <dbReference type="Proteomes" id="UP000708208"/>
    </source>
</evidence>
<sequence>MDWKEDLVYHKIVTYEFEEMN</sequence>
<protein>
    <submittedName>
        <fullName evidence="1">Uncharacterized protein</fullName>
    </submittedName>
</protein>
<gene>
    <name evidence="1" type="ORF">AFUS01_LOCUS14959</name>
</gene>
<accession>A0A8J2JY01</accession>
<dbReference type="EMBL" id="CAJVCH010129802">
    <property type="protein sequence ID" value="CAG7726028.1"/>
    <property type="molecule type" value="Genomic_DNA"/>
</dbReference>
<keyword evidence="2" id="KW-1185">Reference proteome</keyword>
<evidence type="ECO:0000313" key="1">
    <source>
        <dbReference type="EMBL" id="CAG7726028.1"/>
    </source>
</evidence>
<feature type="non-terminal residue" evidence="1">
    <location>
        <position position="1"/>
    </location>
</feature>